<gene>
    <name evidence="2" type="ORF">IB211_00040c</name>
</gene>
<keyword evidence="1" id="KW-0812">Transmembrane</keyword>
<dbReference type="KEGG" id="ibu:IB211_00040c"/>
<feature type="transmembrane region" description="Helical" evidence="1">
    <location>
        <begin position="6"/>
        <end position="23"/>
    </location>
</feature>
<evidence type="ECO:0000313" key="2">
    <source>
        <dbReference type="EMBL" id="ALP92436.1"/>
    </source>
</evidence>
<keyword evidence="1" id="KW-0472">Membrane</keyword>
<dbReference type="STRING" id="1297617.IB211_00040c"/>
<dbReference type="AlphaFoldDB" id="A0A0S2VZF1"/>
<organism evidence="2 3">
    <name type="scientific">Intestinimonas butyriciproducens</name>
    <dbReference type="NCBI Taxonomy" id="1297617"/>
    <lineage>
        <taxon>Bacteria</taxon>
        <taxon>Bacillati</taxon>
        <taxon>Bacillota</taxon>
        <taxon>Clostridia</taxon>
        <taxon>Eubacteriales</taxon>
        <taxon>Intestinimonas</taxon>
    </lineage>
</organism>
<protein>
    <submittedName>
        <fullName evidence="2">Uncharacterized protein</fullName>
    </submittedName>
</protein>
<name>A0A0S2VZF1_9FIRM</name>
<evidence type="ECO:0000313" key="3">
    <source>
        <dbReference type="Proteomes" id="UP000064844"/>
    </source>
</evidence>
<proteinExistence type="predicted"/>
<reference evidence="3" key="2">
    <citation type="submission" date="2015-04" db="EMBL/GenBank/DDBJ databases">
        <title>A butyrogenic pathway from the amino acid lysine in a human gut commensal.</title>
        <authorList>
            <person name="de Vos W.M."/>
            <person name="Bui N.T.P."/>
            <person name="Plugge C.M."/>
            <person name="Ritari J."/>
        </authorList>
    </citation>
    <scope>NUCLEOTIDE SEQUENCE [LARGE SCALE GENOMIC DNA]</scope>
    <source>
        <strain evidence="3">AF211</strain>
    </source>
</reference>
<dbReference type="EMBL" id="CP011307">
    <property type="protein sequence ID" value="ALP92436.1"/>
    <property type="molecule type" value="Genomic_DNA"/>
</dbReference>
<evidence type="ECO:0000256" key="1">
    <source>
        <dbReference type="SAM" id="Phobius"/>
    </source>
</evidence>
<reference evidence="2 3" key="1">
    <citation type="journal article" date="2015" name="Nat. Commun.">
        <title>Production of butyrate from lysine and the Amadori product fructoselysine by a human gut commensal.</title>
        <authorList>
            <person name="Bui T.P."/>
            <person name="Ritari J."/>
            <person name="Boeren S."/>
            <person name="de Waard P."/>
            <person name="Plugge C.M."/>
            <person name="de Vos W.M."/>
        </authorList>
    </citation>
    <scope>NUCLEOTIDE SEQUENCE [LARGE SCALE GENOMIC DNA]</scope>
    <source>
        <strain evidence="2 3">AF211</strain>
    </source>
</reference>
<keyword evidence="1" id="KW-1133">Transmembrane helix</keyword>
<sequence>MYERIGPLHVGASVVVVMIFLILHHQGRNSKALTRYTAGVPPIFRCKNDQNSCFPLFPLISEKKMLPSGR</sequence>
<keyword evidence="3" id="KW-1185">Reference proteome</keyword>
<accession>A0A0S2VZF1</accession>
<dbReference type="Proteomes" id="UP000064844">
    <property type="component" value="Chromosome"/>
</dbReference>